<protein>
    <submittedName>
        <fullName evidence="2">Hypp1134 protein</fullName>
    </submittedName>
</protein>
<organism evidence="2 3">
    <name type="scientific">Branchiostoma lanceolatum</name>
    <name type="common">Common lancelet</name>
    <name type="synonym">Amphioxus lanceolatum</name>
    <dbReference type="NCBI Taxonomy" id="7740"/>
    <lineage>
        <taxon>Eukaryota</taxon>
        <taxon>Metazoa</taxon>
        <taxon>Chordata</taxon>
        <taxon>Cephalochordata</taxon>
        <taxon>Leptocardii</taxon>
        <taxon>Amphioxiformes</taxon>
        <taxon>Branchiostomatidae</taxon>
        <taxon>Branchiostoma</taxon>
    </lineage>
</organism>
<sequence length="318" mass="35752">MECFNTLVFIAETRLLSKYSWVDLIIRSFLRPSENQKTFVKLTASPRDGKMKFIATIAIIVFTTNGISGVAIPRQESSSTDTRVRPTYDRCQYRPFSDLLSCQLGIHRPFEYNAVYPTSFGCSFTNRPVRTGQVLVPSDALEVDAERFAERTDVVTAVERAETVYETETEIRQTHHLHALGQHFAMAGGLTTTGGDEGETGGAETDESQTDETGDNAPEVRSRNDPSIPTCSLWRRIDSPIYAYSDETGTDQVELYFYEGNYQWFHLSSCHGSNPGPVVNCAGDCRQVRLQHRAVVVRQDLTAEWDWVWLDAGCTLHL</sequence>
<dbReference type="OrthoDB" id="10004897at2759"/>
<feature type="region of interest" description="Disordered" evidence="1">
    <location>
        <begin position="191"/>
        <end position="226"/>
    </location>
</feature>
<evidence type="ECO:0000313" key="3">
    <source>
        <dbReference type="Proteomes" id="UP000838412"/>
    </source>
</evidence>
<dbReference type="Proteomes" id="UP000838412">
    <property type="component" value="Chromosome 2"/>
</dbReference>
<reference evidence="2" key="1">
    <citation type="submission" date="2022-01" db="EMBL/GenBank/DDBJ databases">
        <authorList>
            <person name="Braso-Vives M."/>
        </authorList>
    </citation>
    <scope>NUCLEOTIDE SEQUENCE</scope>
</reference>
<dbReference type="AlphaFoldDB" id="A0A8J9ZHC3"/>
<evidence type="ECO:0000256" key="1">
    <source>
        <dbReference type="SAM" id="MobiDB-lite"/>
    </source>
</evidence>
<name>A0A8J9ZHC3_BRALA</name>
<dbReference type="EMBL" id="OV696687">
    <property type="protein sequence ID" value="CAH1253285.1"/>
    <property type="molecule type" value="Genomic_DNA"/>
</dbReference>
<gene>
    <name evidence="2" type="primary">Hypp1134</name>
    <name evidence="2" type="ORF">BLAG_LOCUS13106</name>
</gene>
<evidence type="ECO:0000313" key="2">
    <source>
        <dbReference type="EMBL" id="CAH1253285.1"/>
    </source>
</evidence>
<keyword evidence="3" id="KW-1185">Reference proteome</keyword>
<feature type="compositionally biased region" description="Acidic residues" evidence="1">
    <location>
        <begin position="196"/>
        <end position="214"/>
    </location>
</feature>
<proteinExistence type="predicted"/>
<accession>A0A8J9ZHC3</accession>